<gene>
    <name evidence="10" type="primary">LOC108564813</name>
</gene>
<dbReference type="InterPro" id="IPR025875">
    <property type="entry name" value="Leu-rich_rpt_4"/>
</dbReference>
<accession>A0ABM1MXZ9</accession>
<dbReference type="SUPFAM" id="SSF52058">
    <property type="entry name" value="L domain-like"/>
    <property type="match status" value="1"/>
</dbReference>
<keyword evidence="6" id="KW-0969">Cilium</keyword>
<dbReference type="InterPro" id="IPR001611">
    <property type="entry name" value="Leu-rich_rpt"/>
</dbReference>
<evidence type="ECO:0000313" key="10">
    <source>
        <dbReference type="RefSeq" id="XP_017779449.1"/>
    </source>
</evidence>
<comment type="similarity">
    <text evidence="3">Belongs to the DNAAF1 family.</text>
</comment>
<dbReference type="RefSeq" id="XP_017779449.1">
    <property type="nucleotide sequence ID" value="XM_017923960.1"/>
</dbReference>
<evidence type="ECO:0000313" key="9">
    <source>
        <dbReference type="Proteomes" id="UP000695000"/>
    </source>
</evidence>
<evidence type="ECO:0000256" key="8">
    <source>
        <dbReference type="ARBA" id="ARBA00024433"/>
    </source>
</evidence>
<dbReference type="InterPro" id="IPR032675">
    <property type="entry name" value="LRR_dom_sf"/>
</dbReference>
<name>A0ABM1MXZ9_NICVS</name>
<feature type="non-terminal residue" evidence="10">
    <location>
        <position position="126"/>
    </location>
</feature>
<dbReference type="GeneID" id="108564813"/>
<evidence type="ECO:0000256" key="3">
    <source>
        <dbReference type="ARBA" id="ARBA00006453"/>
    </source>
</evidence>
<keyword evidence="9" id="KW-1185">Reference proteome</keyword>
<dbReference type="PROSITE" id="PS51450">
    <property type="entry name" value="LRR"/>
    <property type="match status" value="3"/>
</dbReference>
<keyword evidence="5" id="KW-0677">Repeat</keyword>
<keyword evidence="7" id="KW-0966">Cell projection</keyword>
<evidence type="ECO:0000256" key="5">
    <source>
        <dbReference type="ARBA" id="ARBA00022737"/>
    </source>
</evidence>
<evidence type="ECO:0000256" key="2">
    <source>
        <dbReference type="ARBA" id="ARBA00004138"/>
    </source>
</evidence>
<evidence type="ECO:0000256" key="1">
    <source>
        <dbReference type="ARBA" id="ARBA00003843"/>
    </source>
</evidence>
<dbReference type="Gene3D" id="3.80.10.10">
    <property type="entry name" value="Ribonuclease Inhibitor"/>
    <property type="match status" value="1"/>
</dbReference>
<evidence type="ECO:0000256" key="7">
    <source>
        <dbReference type="ARBA" id="ARBA00023273"/>
    </source>
</evidence>
<keyword evidence="4" id="KW-0433">Leucine-rich repeat</keyword>
<comment type="function">
    <text evidence="1">Cilium-specific protein required for cilia structures.</text>
</comment>
<dbReference type="InterPro" id="IPR050576">
    <property type="entry name" value="Cilia_flagella_integrity"/>
</dbReference>
<dbReference type="Pfam" id="PF12799">
    <property type="entry name" value="LRR_4"/>
    <property type="match status" value="1"/>
</dbReference>
<evidence type="ECO:0000256" key="6">
    <source>
        <dbReference type="ARBA" id="ARBA00023069"/>
    </source>
</evidence>
<dbReference type="Proteomes" id="UP000695000">
    <property type="component" value="Unplaced"/>
</dbReference>
<sequence>MSLAVEKPRGICEKDVDLKGPRMSKEFILKHCKEQRLYTVPRLNDVLYLHFKGFSRIENLDEYTGLKCLWLENNGILKISGLDHQQELRSLFLHYNLIKRIENLENLPLLDTINLSHNQVRKIENL</sequence>
<protein>
    <recommendedName>
        <fullName evidence="8">Dynein axonemal assembly factor 1 homolog</fullName>
    </recommendedName>
</protein>
<comment type="subcellular location">
    <subcellularLocation>
        <location evidence="2">Cell projection</location>
        <location evidence="2">Cilium</location>
    </subcellularLocation>
</comment>
<dbReference type="PANTHER" id="PTHR45973:SF9">
    <property type="entry name" value="LEUCINE-RICH REPEAT-CONTAINING PROTEIN 46"/>
    <property type="match status" value="1"/>
</dbReference>
<dbReference type="SMART" id="SM00365">
    <property type="entry name" value="LRR_SD22"/>
    <property type="match status" value="2"/>
</dbReference>
<evidence type="ECO:0000256" key="4">
    <source>
        <dbReference type="ARBA" id="ARBA00022614"/>
    </source>
</evidence>
<reference evidence="10" key="1">
    <citation type="submission" date="2025-08" db="UniProtKB">
        <authorList>
            <consortium name="RefSeq"/>
        </authorList>
    </citation>
    <scope>IDENTIFICATION</scope>
    <source>
        <tissue evidence="10">Whole Larva</tissue>
    </source>
</reference>
<organism evidence="9 10">
    <name type="scientific">Nicrophorus vespilloides</name>
    <name type="common">Boreal carrion beetle</name>
    <dbReference type="NCBI Taxonomy" id="110193"/>
    <lineage>
        <taxon>Eukaryota</taxon>
        <taxon>Metazoa</taxon>
        <taxon>Ecdysozoa</taxon>
        <taxon>Arthropoda</taxon>
        <taxon>Hexapoda</taxon>
        <taxon>Insecta</taxon>
        <taxon>Pterygota</taxon>
        <taxon>Neoptera</taxon>
        <taxon>Endopterygota</taxon>
        <taxon>Coleoptera</taxon>
        <taxon>Polyphaga</taxon>
        <taxon>Staphyliniformia</taxon>
        <taxon>Silphidae</taxon>
        <taxon>Nicrophorinae</taxon>
        <taxon>Nicrophorus</taxon>
    </lineage>
</organism>
<dbReference type="PANTHER" id="PTHR45973">
    <property type="entry name" value="PROTEIN PHOSPHATASE 1 REGULATORY SUBUNIT SDS22-RELATED"/>
    <property type="match status" value="1"/>
</dbReference>
<proteinExistence type="inferred from homology"/>